<dbReference type="Proteomes" id="UP000288805">
    <property type="component" value="Unassembled WGS sequence"/>
</dbReference>
<evidence type="ECO:0000256" key="7">
    <source>
        <dbReference type="ARBA" id="ARBA00023242"/>
    </source>
</evidence>
<dbReference type="PANTHER" id="PTHR45884:SF2">
    <property type="entry name" value="N-ACETYLTRANSFERASE ECO"/>
    <property type="match status" value="1"/>
</dbReference>
<keyword evidence="6" id="KW-0862">Zinc</keyword>
<dbReference type="PANTHER" id="PTHR45884">
    <property type="entry name" value="N-ACETYLTRANSFERASE ECO"/>
    <property type="match status" value="1"/>
</dbReference>
<dbReference type="Pfam" id="PF13880">
    <property type="entry name" value="Acetyltransf_13"/>
    <property type="match status" value="1"/>
</dbReference>
<feature type="domain" description="N-acetyltransferase ESCO zinc-finger" evidence="11">
    <location>
        <begin position="130"/>
        <end position="169"/>
    </location>
</feature>
<comment type="subcellular location">
    <subcellularLocation>
        <location evidence="1">Nucleus</location>
    </subcellularLocation>
</comment>
<evidence type="ECO:0000256" key="6">
    <source>
        <dbReference type="ARBA" id="ARBA00022833"/>
    </source>
</evidence>
<evidence type="ECO:0000256" key="8">
    <source>
        <dbReference type="ARBA" id="ARBA00023306"/>
    </source>
</evidence>
<evidence type="ECO:0000256" key="10">
    <source>
        <dbReference type="SAM" id="MobiDB-lite"/>
    </source>
</evidence>
<dbReference type="InterPro" id="IPR028009">
    <property type="entry name" value="ESCO_Acetyltransf_dom"/>
</dbReference>
<evidence type="ECO:0000256" key="5">
    <source>
        <dbReference type="ARBA" id="ARBA00022771"/>
    </source>
</evidence>
<proteinExistence type="inferred from homology"/>
<keyword evidence="9" id="KW-0012">Acyltransferase</keyword>
<comment type="caution">
    <text evidence="13">The sequence shown here is derived from an EMBL/GenBank/DDBJ whole genome shotgun (WGS) entry which is preliminary data.</text>
</comment>
<dbReference type="GO" id="GO:0005634">
    <property type="term" value="C:nucleus"/>
    <property type="evidence" value="ECO:0007669"/>
    <property type="project" value="UniProtKB-SubCell"/>
</dbReference>
<evidence type="ECO:0000256" key="3">
    <source>
        <dbReference type="ARBA" id="ARBA00022679"/>
    </source>
</evidence>
<comment type="similarity">
    <text evidence="2">Belongs to the acetyltransferase family. ECO subfamily.</text>
</comment>
<evidence type="ECO:0000256" key="1">
    <source>
        <dbReference type="ARBA" id="ARBA00004123"/>
    </source>
</evidence>
<evidence type="ECO:0000313" key="14">
    <source>
        <dbReference type="Proteomes" id="UP000288805"/>
    </source>
</evidence>
<feature type="domain" description="N-acetyltransferase ESCO acetyl-transferase" evidence="12">
    <location>
        <begin position="254"/>
        <end position="322"/>
    </location>
</feature>
<dbReference type="GO" id="GO:0016746">
    <property type="term" value="F:acyltransferase activity"/>
    <property type="evidence" value="ECO:0007669"/>
    <property type="project" value="UniProtKB-KW"/>
</dbReference>
<reference evidence="13 14" key="1">
    <citation type="journal article" date="2018" name="PLoS Genet.">
        <title>Population sequencing reveals clonal diversity and ancestral inbreeding in the grapevine cultivar Chardonnay.</title>
        <authorList>
            <person name="Roach M.J."/>
            <person name="Johnson D.L."/>
            <person name="Bohlmann J."/>
            <person name="van Vuuren H.J."/>
            <person name="Jones S.J."/>
            <person name="Pretorius I.S."/>
            <person name="Schmidt S.A."/>
            <person name="Borneman A.R."/>
        </authorList>
    </citation>
    <scope>NUCLEOTIDE SEQUENCE [LARGE SCALE GENOMIC DNA]</scope>
    <source>
        <strain evidence="14">cv. Chardonnay</strain>
        <tissue evidence="13">Leaf</tissue>
    </source>
</reference>
<dbReference type="EMBL" id="QGNW01001393">
    <property type="protein sequence ID" value="RVW42752.1"/>
    <property type="molecule type" value="Genomic_DNA"/>
</dbReference>
<gene>
    <name evidence="13" type="primary">CTF7_3</name>
    <name evidence="13" type="ORF">CK203_079933</name>
</gene>
<keyword evidence="8" id="KW-0131">Cell cycle</keyword>
<name>A0A438E503_VITVI</name>
<dbReference type="GO" id="GO:0008270">
    <property type="term" value="F:zinc ion binding"/>
    <property type="evidence" value="ECO:0007669"/>
    <property type="project" value="UniProtKB-KW"/>
</dbReference>
<evidence type="ECO:0000256" key="9">
    <source>
        <dbReference type="ARBA" id="ARBA00023315"/>
    </source>
</evidence>
<organism evidence="13 14">
    <name type="scientific">Vitis vinifera</name>
    <name type="common">Grape</name>
    <dbReference type="NCBI Taxonomy" id="29760"/>
    <lineage>
        <taxon>Eukaryota</taxon>
        <taxon>Viridiplantae</taxon>
        <taxon>Streptophyta</taxon>
        <taxon>Embryophyta</taxon>
        <taxon>Tracheophyta</taxon>
        <taxon>Spermatophyta</taxon>
        <taxon>Magnoliopsida</taxon>
        <taxon>eudicotyledons</taxon>
        <taxon>Gunneridae</taxon>
        <taxon>Pentapetalae</taxon>
        <taxon>rosids</taxon>
        <taxon>Vitales</taxon>
        <taxon>Vitaceae</taxon>
        <taxon>Viteae</taxon>
        <taxon>Vitis</taxon>
    </lineage>
</organism>
<evidence type="ECO:0000256" key="2">
    <source>
        <dbReference type="ARBA" id="ARBA00005816"/>
    </source>
</evidence>
<evidence type="ECO:0000313" key="13">
    <source>
        <dbReference type="EMBL" id="RVW42752.1"/>
    </source>
</evidence>
<keyword evidence="3" id="KW-0808">Transferase</keyword>
<keyword evidence="5" id="KW-0863">Zinc-finger</keyword>
<evidence type="ECO:0000259" key="12">
    <source>
        <dbReference type="Pfam" id="PF13880"/>
    </source>
</evidence>
<evidence type="ECO:0000259" key="11">
    <source>
        <dbReference type="Pfam" id="PF13878"/>
    </source>
</evidence>
<feature type="compositionally biased region" description="Low complexity" evidence="10">
    <location>
        <begin position="1"/>
        <end position="21"/>
    </location>
</feature>
<dbReference type="InterPro" id="IPR028005">
    <property type="entry name" value="AcTrfase_ESCO_Znf_dom"/>
</dbReference>
<protein>
    <submittedName>
        <fullName evidence="13">Protein chromosome transmission fidelity 7</fullName>
    </submittedName>
</protein>
<accession>A0A438E503</accession>
<keyword evidence="4" id="KW-0479">Metal-binding</keyword>
<keyword evidence="7" id="KW-0539">Nucleus</keyword>
<feature type="region of interest" description="Disordered" evidence="10">
    <location>
        <begin position="1"/>
        <end position="64"/>
    </location>
</feature>
<dbReference type="AlphaFoldDB" id="A0A438E503"/>
<dbReference type="Pfam" id="PF13878">
    <property type="entry name" value="zf-C2H2_3"/>
    <property type="match status" value="1"/>
</dbReference>
<sequence length="329" mass="36536">MQTKISSFFKPSSAPKSPPIFYDDDDGDNEPTPFSDKEEPPIFGGGDEMVSFGRRNQRSSSPTSAELRIQIVETFGKESLTVEFDTTFLWIVKEKNETDGGLIAETMKKPIVVDSPLPSRTLNKKRNYAQFHLELGQSDFLLHSCSTCGLKYAPGDEGDEQVHKAFHKNFTHGIQFKVHEVVKIMEVEFGGGWIFHKNCVSIHFLPKGCWLSSCRTNTKAYKILSSSADERSDDTSSKEAGPNSNKLQFGTEAVPAICGIRAIWVTPSNRRKHIASQLLDAVRKSFCMGFVLKSSQLAFSQPTSAGMALASNYFGSVSFLVYRTDKSIC</sequence>
<evidence type="ECO:0000256" key="4">
    <source>
        <dbReference type="ARBA" id="ARBA00022723"/>
    </source>
</evidence>